<dbReference type="AlphaFoldDB" id="A0A011UWF9"/>
<dbReference type="OrthoDB" id="748630at2"/>
<feature type="transmembrane region" description="Helical" evidence="1">
    <location>
        <begin position="117"/>
        <end position="137"/>
    </location>
</feature>
<keyword evidence="5" id="KW-1185">Reference proteome</keyword>
<feature type="domain" description="DUF6688" evidence="2">
    <location>
        <begin position="13"/>
        <end position="252"/>
    </location>
</feature>
<sequence length="373" mass="43067">MQYNNITGTFALIIIGILVFIIPGILTVWNVCNCLSEKPKQEKLIANHTIFYGAILYFLLFNLSFEGAGDWYEQIASDRYHNTISSEYSSIYIVVILGFIGYFILLNKSADKLPPLLSAISISFLILMNLFQLTFAMHILKNVHSIECLLYVYHFNILLLSARVIHRHMKEQAEIFRERIAENNEHKKLSFIINKINSLSKYSIFVFIVFFFVIALLELIFVLLGQGLDAPIKAFTDTADWTFSKQIPPPPVVHDGHYLCTVAAGGHKKVVKPIRLGTRRNETIVVNRQLCIANAFEEMIQEKTPRFHKKIRTFYDTHGYPLSRKITSPARADIIYIIMKPLEWAFLIFLYAFDKRPEQRIARQYAYKGADKI</sequence>
<feature type="transmembrane region" description="Helical" evidence="1">
    <location>
        <begin position="202"/>
        <end position="224"/>
    </location>
</feature>
<dbReference type="Proteomes" id="UP000021369">
    <property type="component" value="Unassembled WGS sequence"/>
</dbReference>
<dbReference type="PATRIC" id="fig|1341156.4.peg.3618"/>
<feature type="transmembrane region" description="Helical" evidence="1">
    <location>
        <begin position="334"/>
        <end position="353"/>
    </location>
</feature>
<feature type="transmembrane region" description="Helical" evidence="1">
    <location>
        <begin position="85"/>
        <end position="105"/>
    </location>
</feature>
<protein>
    <submittedName>
        <fullName evidence="4">Uncharacterized protein</fullName>
    </submittedName>
</protein>
<organism evidence="4 5">
    <name type="scientific">Ruminococcus albus SY3</name>
    <dbReference type="NCBI Taxonomy" id="1341156"/>
    <lineage>
        <taxon>Bacteria</taxon>
        <taxon>Bacillati</taxon>
        <taxon>Bacillota</taxon>
        <taxon>Clostridia</taxon>
        <taxon>Eubacteriales</taxon>
        <taxon>Oscillospiraceae</taxon>
        <taxon>Ruminococcus</taxon>
    </lineage>
</organism>
<name>A0A011UWF9_RUMAL</name>
<dbReference type="RefSeq" id="WP_037288935.1">
    <property type="nucleotide sequence ID" value="NZ_JEOB01000004.1"/>
</dbReference>
<dbReference type="InterPro" id="IPR056491">
    <property type="entry name" value="DUF6688_C"/>
</dbReference>
<feature type="transmembrane region" description="Helical" evidence="1">
    <location>
        <begin position="6"/>
        <end position="32"/>
    </location>
</feature>
<dbReference type="InterPro" id="IPR046510">
    <property type="entry name" value="DUF6688_N"/>
</dbReference>
<dbReference type="EMBL" id="JEOB01000004">
    <property type="protein sequence ID" value="EXM37492.1"/>
    <property type="molecule type" value="Genomic_DNA"/>
</dbReference>
<proteinExistence type="predicted"/>
<keyword evidence="1" id="KW-0472">Membrane</keyword>
<keyword evidence="1" id="KW-0812">Transmembrane</keyword>
<accession>A0A011UWF9</accession>
<evidence type="ECO:0000313" key="5">
    <source>
        <dbReference type="Proteomes" id="UP000021369"/>
    </source>
</evidence>
<evidence type="ECO:0000259" key="3">
    <source>
        <dbReference type="Pfam" id="PF23543"/>
    </source>
</evidence>
<evidence type="ECO:0000259" key="2">
    <source>
        <dbReference type="Pfam" id="PF20394"/>
    </source>
</evidence>
<dbReference type="Pfam" id="PF23543">
    <property type="entry name" value="DUF6688_C"/>
    <property type="match status" value="1"/>
</dbReference>
<keyword evidence="1" id="KW-1133">Transmembrane helix</keyword>
<feature type="transmembrane region" description="Helical" evidence="1">
    <location>
        <begin position="143"/>
        <end position="162"/>
    </location>
</feature>
<reference evidence="4 5" key="1">
    <citation type="submission" date="2013-06" db="EMBL/GenBank/DDBJ databases">
        <title>Rumen cellulosomics: divergent fiber-degrading strategies revealed by comparative genome-wide analysis of six Ruminococcal strains.</title>
        <authorList>
            <person name="Dassa B."/>
            <person name="Borovok I."/>
            <person name="Lamed R."/>
            <person name="Flint H."/>
            <person name="Yeoman C.J."/>
            <person name="White B."/>
            <person name="Bayer E.A."/>
        </authorList>
    </citation>
    <scope>NUCLEOTIDE SEQUENCE [LARGE SCALE GENOMIC DNA]</scope>
    <source>
        <strain evidence="4 5">SY3</strain>
    </source>
</reference>
<evidence type="ECO:0000313" key="4">
    <source>
        <dbReference type="EMBL" id="EXM37492.1"/>
    </source>
</evidence>
<feature type="domain" description="DUF6688" evidence="3">
    <location>
        <begin position="255"/>
        <end position="365"/>
    </location>
</feature>
<feature type="transmembrane region" description="Helical" evidence="1">
    <location>
        <begin position="44"/>
        <end position="65"/>
    </location>
</feature>
<gene>
    <name evidence="4" type="ORF">RASY3_12975</name>
</gene>
<dbReference type="Pfam" id="PF20394">
    <property type="entry name" value="DUF6688"/>
    <property type="match status" value="1"/>
</dbReference>
<comment type="caution">
    <text evidence="4">The sequence shown here is derived from an EMBL/GenBank/DDBJ whole genome shotgun (WGS) entry which is preliminary data.</text>
</comment>
<evidence type="ECO:0000256" key="1">
    <source>
        <dbReference type="SAM" id="Phobius"/>
    </source>
</evidence>